<evidence type="ECO:0000313" key="2">
    <source>
        <dbReference type="EMBL" id="PSS06624.1"/>
    </source>
</evidence>
<evidence type="ECO:0000313" key="3">
    <source>
        <dbReference type="Proteomes" id="UP000186601"/>
    </source>
</evidence>
<dbReference type="AlphaFoldDB" id="A0A2R6QEP3"/>
<feature type="compositionally biased region" description="Polar residues" evidence="1">
    <location>
        <begin position="86"/>
        <end position="107"/>
    </location>
</feature>
<feature type="region of interest" description="Disordered" evidence="1">
    <location>
        <begin position="47"/>
        <end position="118"/>
    </location>
</feature>
<dbReference type="Proteomes" id="UP000186601">
    <property type="component" value="Unassembled WGS sequence"/>
</dbReference>
<accession>A0A2R6QEP3</accession>
<dbReference type="OrthoDB" id="660555at2759"/>
<dbReference type="EMBL" id="MLYV02000358">
    <property type="protein sequence ID" value="PSS06624.1"/>
    <property type="molecule type" value="Genomic_DNA"/>
</dbReference>
<name>A0A2R6QEP3_9APHY</name>
<reference evidence="2 3" key="1">
    <citation type="submission" date="2018-02" db="EMBL/GenBank/DDBJ databases">
        <title>Genome sequence of the basidiomycete white-rot fungus Phlebia centrifuga.</title>
        <authorList>
            <person name="Granchi Z."/>
            <person name="Peng M."/>
            <person name="de Vries R.P."/>
            <person name="Hilden K."/>
            <person name="Makela M.R."/>
            <person name="Grigoriev I."/>
            <person name="Riley R."/>
        </authorList>
    </citation>
    <scope>NUCLEOTIDE SEQUENCE [LARGE SCALE GENOMIC DNA]</scope>
    <source>
        <strain evidence="2 3">FBCC195</strain>
    </source>
</reference>
<feature type="compositionally biased region" description="Low complexity" evidence="1">
    <location>
        <begin position="54"/>
        <end position="63"/>
    </location>
</feature>
<sequence length="207" mass="23051">MQPDSQASHCDIFLCRKRFTIFERKHIHGTEVFRSLVKKHTATPISMQQWEIDSSASSVSGSPRSPPTPLDGSAIMPMPPVRSPLRRSQTSPRIPTSPLRTGTSTPPLQRPSVHVSDSELDSYPLRHASAICKATGGGRWEPKPAVQYAGYRIPGTKAQYEIDLERDAEEARIKRANPVIKDGDFQLRVPHELEPHSLGGPYQFSTF</sequence>
<dbReference type="STRING" id="98765.A0A2R6QEP3"/>
<protein>
    <submittedName>
        <fullName evidence="2">Uncharacterized protein</fullName>
    </submittedName>
</protein>
<gene>
    <name evidence="2" type="ORF">PHLCEN_2v3580</name>
</gene>
<comment type="caution">
    <text evidence="2">The sequence shown here is derived from an EMBL/GenBank/DDBJ whole genome shotgun (WGS) entry which is preliminary data.</text>
</comment>
<keyword evidence="3" id="KW-1185">Reference proteome</keyword>
<organism evidence="2 3">
    <name type="scientific">Hermanssonia centrifuga</name>
    <dbReference type="NCBI Taxonomy" id="98765"/>
    <lineage>
        <taxon>Eukaryota</taxon>
        <taxon>Fungi</taxon>
        <taxon>Dikarya</taxon>
        <taxon>Basidiomycota</taxon>
        <taxon>Agaricomycotina</taxon>
        <taxon>Agaricomycetes</taxon>
        <taxon>Polyporales</taxon>
        <taxon>Meruliaceae</taxon>
        <taxon>Hermanssonia</taxon>
    </lineage>
</organism>
<evidence type="ECO:0000256" key="1">
    <source>
        <dbReference type="SAM" id="MobiDB-lite"/>
    </source>
</evidence>
<proteinExistence type="predicted"/>